<gene>
    <name evidence="1" type="ORF">NLJ89_g457</name>
</gene>
<accession>A0A9W8N202</accession>
<dbReference type="Proteomes" id="UP001148786">
    <property type="component" value="Unassembled WGS sequence"/>
</dbReference>
<protein>
    <submittedName>
        <fullName evidence="1">Uncharacterized protein</fullName>
    </submittedName>
</protein>
<organism evidence="1 2">
    <name type="scientific">Agrocybe chaxingu</name>
    <dbReference type="NCBI Taxonomy" id="84603"/>
    <lineage>
        <taxon>Eukaryota</taxon>
        <taxon>Fungi</taxon>
        <taxon>Dikarya</taxon>
        <taxon>Basidiomycota</taxon>
        <taxon>Agaricomycotina</taxon>
        <taxon>Agaricomycetes</taxon>
        <taxon>Agaricomycetidae</taxon>
        <taxon>Agaricales</taxon>
        <taxon>Agaricineae</taxon>
        <taxon>Strophariaceae</taxon>
        <taxon>Agrocybe</taxon>
    </lineage>
</organism>
<evidence type="ECO:0000313" key="2">
    <source>
        <dbReference type="Proteomes" id="UP001148786"/>
    </source>
</evidence>
<reference evidence="1" key="1">
    <citation type="submission" date="2022-07" db="EMBL/GenBank/DDBJ databases">
        <title>Genome Sequence of Agrocybe chaxingu.</title>
        <authorList>
            <person name="Buettner E."/>
        </authorList>
    </citation>
    <scope>NUCLEOTIDE SEQUENCE</scope>
    <source>
        <strain evidence="1">MP-N11</strain>
    </source>
</reference>
<comment type="caution">
    <text evidence="1">The sequence shown here is derived from an EMBL/GenBank/DDBJ whole genome shotgun (WGS) entry which is preliminary data.</text>
</comment>
<dbReference type="AlphaFoldDB" id="A0A9W8N202"/>
<name>A0A9W8N202_9AGAR</name>
<dbReference type="OrthoDB" id="5584477at2759"/>
<proteinExistence type="predicted"/>
<dbReference type="EMBL" id="JANKHO010000017">
    <property type="protein sequence ID" value="KAJ3517512.1"/>
    <property type="molecule type" value="Genomic_DNA"/>
</dbReference>
<evidence type="ECO:0000313" key="1">
    <source>
        <dbReference type="EMBL" id="KAJ3517512.1"/>
    </source>
</evidence>
<keyword evidence="2" id="KW-1185">Reference proteome</keyword>
<sequence length="157" mass="18286">MRREPIIFTAIDCLQSFAWVLLWVAFCKDPKHRESEMHLTNLNHKTVRKVANTKHLLMEHIADQAEVLNYLLPVQAIRNLFNRWITASREATIEVSRVLEDERFTFDNLDLSPELRKELSKTLEGATRECLKEYTRAAVDFIEAEGEELTVWSDPSA</sequence>